<evidence type="ECO:0000313" key="9">
    <source>
        <dbReference type="Proteomes" id="UP000275024"/>
    </source>
</evidence>
<evidence type="ECO:0000313" key="7">
    <source>
        <dbReference type="EMBL" id="RKN13282.1"/>
    </source>
</evidence>
<dbReference type="Gene3D" id="1.10.1200.10">
    <property type="entry name" value="ACP-like"/>
    <property type="match status" value="1"/>
</dbReference>
<dbReference type="Pfam" id="PF00501">
    <property type="entry name" value="AMP-binding"/>
    <property type="match status" value="1"/>
</dbReference>
<dbReference type="GO" id="GO:0005737">
    <property type="term" value="C:cytoplasm"/>
    <property type="evidence" value="ECO:0007669"/>
    <property type="project" value="TreeGrafter"/>
</dbReference>
<feature type="compositionally biased region" description="Basic residues" evidence="4">
    <location>
        <begin position="167"/>
        <end position="180"/>
    </location>
</feature>
<dbReference type="InterPro" id="IPR009081">
    <property type="entry name" value="PP-bd_ACP"/>
</dbReference>
<feature type="compositionally biased region" description="Low complexity" evidence="4">
    <location>
        <begin position="92"/>
        <end position="103"/>
    </location>
</feature>
<feature type="compositionally biased region" description="Low complexity" evidence="4">
    <location>
        <begin position="1177"/>
        <end position="1191"/>
    </location>
</feature>
<dbReference type="GO" id="GO:0044550">
    <property type="term" value="P:secondary metabolite biosynthetic process"/>
    <property type="evidence" value="ECO:0007669"/>
    <property type="project" value="TreeGrafter"/>
</dbReference>
<evidence type="ECO:0000256" key="4">
    <source>
        <dbReference type="SAM" id="MobiDB-lite"/>
    </source>
</evidence>
<dbReference type="Gene3D" id="3.40.50.12780">
    <property type="entry name" value="N-terminal domain of ligase-like"/>
    <property type="match status" value="1"/>
</dbReference>
<dbReference type="SUPFAM" id="SSF56801">
    <property type="entry name" value="Acetyl-CoA synthetase-like"/>
    <property type="match status" value="1"/>
</dbReference>
<dbReference type="InterPro" id="IPR023213">
    <property type="entry name" value="CAT-like_dom_sf"/>
</dbReference>
<dbReference type="EMBL" id="RBDY01000049">
    <property type="protein sequence ID" value="RKN13282.1"/>
    <property type="molecule type" value="Genomic_DNA"/>
</dbReference>
<dbReference type="CDD" id="cd05930">
    <property type="entry name" value="A_NRPS"/>
    <property type="match status" value="1"/>
</dbReference>
<dbReference type="InterPro" id="IPR025110">
    <property type="entry name" value="AMP-bd_C"/>
</dbReference>
<protein>
    <submittedName>
        <fullName evidence="6">Non-ribosomal peptide synthetase</fullName>
    </submittedName>
</protein>
<sequence>MARRPAAQRGAGPRAPQLLRGRGVRGGAERRGERVAGTAARDRHVRSGSAIVADRLRPVRARDRPVRAGAHRGGGDADQGRGGGRVDRARARAGPDAGAPGRDVQGGGRGGVREGRARPAARRRADRRVHVVHRIPGGGQPDGRAASVEAGHRHQLAHADQRPQPGPRRRTRGPRGRRGAARPAPCRPAAQPRVRPPGHRGAGGLPVTPARAEEPASAKEEALWLLERFVPGTGVNNLSFALAADGPLLPSAVGDALNLLLRRHEVLRTGFTATESGLAKRVLGPDEASLVLDEAQLPDDAREDGGLTAALTAFVREPFAMDGRPLVRAALFRGAGSDVLCVAVHHLVFDMVSTGPMVAELAAAYGAFASGAAPGEELRAIVPAVAEPEPTERGMVFWRARLRDFGSVRNALWLGAEAGDHPDLAGGTVLLPLSADAVAAVRRMRKELRAPEAVVLLAAYYLLLARHGAGPDLVVGSPVNTRRPQDAGAIGYHVNVVPLRVVIDPAVDFRALVGAVRDVFLDSLAHADVPVDTLLGEVDRTASGWRNALFRHVFNYVPGGGGSGGAGSGGGPGGDGGGVSLGERRARLLTPENGSSKFDLEFFVIPSDEGVLLRIAYGSGVFTREEVTLLARRYEALLTAVAARPGLPVGEVTAWSDVDRRVIAEANRVLEPPPAPVPVLPVAIVARANEAPAAVALEDGERAVRYRELTDAGERTRRLLAAAGVGRGDVVAVLAPRGPELAAAVLGVWAAGAAYLPLDPALPERRIAYQLDDAGARAVLCAPGTAVPAAAQASAHPMVPVGGVPEGPEPRAEGADLAATPSPDDPAYLIHTSGSTGLPKGTVVTHGNLANLIAHFTDELGASPGEGVLWLTAFSFDISALELFLPLATGGRAVVAPDEARTEGAAMAELLKRRSVGTVQATPTTWRLVLPEAGALLAGRNVLCGGEPLPPALAADLVATGCAARNVYGPTETTVWSTSGPLGHRDDGRVSVGRPVRDTQVFVADPEGRELPLLVPGELCVAGGGVAAGYHRRPELTEERFGTHPAFGRFYRTGDRARWLPDGTLEVLGRSDRQVKLRGVRVELGEVEAVLAEHPEVRGCAVTVRDAGTVDAALVAFVESPLGQAVARPLWEFAAERLPRACLPQEFVALDRLPVNASLKVDHPALARMAAALAGQASGERAPGAEGAPGRQATGRGRALSHVPGENALVDTLVALWAEVLGREDITPDTHFFAEGGHSLLAVRLAGRIEEETDTRVRLPDLFTHATPSAAATLLGDATEDAADAGSTGNAGNAGNAEGAQDADATGESDA</sequence>
<dbReference type="InterPro" id="IPR042099">
    <property type="entry name" value="ANL_N_sf"/>
</dbReference>
<dbReference type="GO" id="GO:0003824">
    <property type="term" value="F:catalytic activity"/>
    <property type="evidence" value="ECO:0007669"/>
    <property type="project" value="InterPro"/>
</dbReference>
<dbReference type="GO" id="GO:0008610">
    <property type="term" value="P:lipid biosynthetic process"/>
    <property type="evidence" value="ECO:0007669"/>
    <property type="project" value="UniProtKB-ARBA"/>
</dbReference>
<gene>
    <name evidence="7" type="ORF">D7318_31460</name>
    <name evidence="6" type="ORF">D7319_31590</name>
</gene>
<dbReference type="Gene3D" id="3.30.559.30">
    <property type="entry name" value="Nonribosomal peptide synthetase, condensation domain"/>
    <property type="match status" value="1"/>
</dbReference>
<feature type="compositionally biased region" description="Low complexity" evidence="4">
    <location>
        <begin position="181"/>
        <end position="193"/>
    </location>
</feature>
<feature type="compositionally biased region" description="Basic and acidic residues" evidence="4">
    <location>
        <begin position="54"/>
        <end position="66"/>
    </location>
</feature>
<name>A0A3A9W2H8_9ACTN</name>
<keyword evidence="2" id="KW-0596">Phosphopantetheine</keyword>
<dbReference type="PROSITE" id="PS00455">
    <property type="entry name" value="AMP_BINDING"/>
    <property type="match status" value="1"/>
</dbReference>
<feature type="region of interest" description="Disordered" evidence="4">
    <location>
        <begin position="1177"/>
        <end position="1199"/>
    </location>
</feature>
<keyword evidence="8" id="KW-1185">Reference proteome</keyword>
<dbReference type="Gene3D" id="3.30.559.10">
    <property type="entry name" value="Chloramphenicol acetyltransferase-like domain"/>
    <property type="match status" value="1"/>
</dbReference>
<dbReference type="GO" id="GO:0031177">
    <property type="term" value="F:phosphopantetheine binding"/>
    <property type="evidence" value="ECO:0007669"/>
    <property type="project" value="InterPro"/>
</dbReference>
<dbReference type="PROSITE" id="PS50075">
    <property type="entry name" value="CARRIER"/>
    <property type="match status" value="1"/>
</dbReference>
<dbReference type="SUPFAM" id="SSF47336">
    <property type="entry name" value="ACP-like"/>
    <property type="match status" value="1"/>
</dbReference>
<feature type="compositionally biased region" description="Low complexity" evidence="4">
    <location>
        <begin position="1284"/>
        <end position="1304"/>
    </location>
</feature>
<dbReference type="Pfam" id="PF13193">
    <property type="entry name" value="AMP-binding_C"/>
    <property type="match status" value="1"/>
</dbReference>
<dbReference type="NCBIfam" id="TIGR01733">
    <property type="entry name" value="AA-adenyl-dom"/>
    <property type="match status" value="1"/>
</dbReference>
<evidence type="ECO:0000259" key="5">
    <source>
        <dbReference type="PROSITE" id="PS50075"/>
    </source>
</evidence>
<dbReference type="PANTHER" id="PTHR45527:SF1">
    <property type="entry name" value="FATTY ACID SYNTHASE"/>
    <property type="match status" value="1"/>
</dbReference>
<feature type="region of interest" description="Disordered" evidence="4">
    <location>
        <begin position="1276"/>
        <end position="1311"/>
    </location>
</feature>
<dbReference type="InterPro" id="IPR000873">
    <property type="entry name" value="AMP-dep_synth/lig_dom"/>
</dbReference>
<dbReference type="Pfam" id="PF00668">
    <property type="entry name" value="Condensation"/>
    <property type="match status" value="1"/>
</dbReference>
<evidence type="ECO:0000256" key="2">
    <source>
        <dbReference type="ARBA" id="ARBA00022450"/>
    </source>
</evidence>
<dbReference type="InterPro" id="IPR001242">
    <property type="entry name" value="Condensation_dom"/>
</dbReference>
<dbReference type="GO" id="GO:0043041">
    <property type="term" value="P:amino acid activation for nonribosomal peptide biosynthetic process"/>
    <property type="evidence" value="ECO:0007669"/>
    <property type="project" value="TreeGrafter"/>
</dbReference>
<evidence type="ECO:0000313" key="6">
    <source>
        <dbReference type="EMBL" id="RKN03414.1"/>
    </source>
</evidence>
<feature type="region of interest" description="Disordered" evidence="4">
    <location>
        <begin position="1"/>
        <end position="214"/>
    </location>
</feature>
<evidence type="ECO:0000313" key="8">
    <source>
        <dbReference type="Proteomes" id="UP000268652"/>
    </source>
</evidence>
<dbReference type="Proteomes" id="UP000268652">
    <property type="component" value="Unassembled WGS sequence"/>
</dbReference>
<dbReference type="SUPFAM" id="SSF52777">
    <property type="entry name" value="CoA-dependent acyltransferases"/>
    <property type="match status" value="2"/>
</dbReference>
<reference evidence="8 9" key="1">
    <citation type="submission" date="2018-09" db="EMBL/GenBank/DDBJ databases">
        <title>Streptomyces sp. nov. DS1-2, an endophytic actinomycete isolated from roots of Dendrobium scabrilingue.</title>
        <authorList>
            <person name="Kuncharoen N."/>
            <person name="Kudo T."/>
            <person name="Ohkuma M."/>
            <person name="Yuki M."/>
            <person name="Tanasupawat S."/>
        </authorList>
    </citation>
    <scope>NUCLEOTIDE SEQUENCE [LARGE SCALE GENOMIC DNA]</scope>
    <source>
        <strain evidence="6 9">AZ1-7</strain>
        <strain evidence="7 8">DS1-2</strain>
    </source>
</reference>
<comment type="caution">
    <text evidence="6">The sequence shown here is derived from an EMBL/GenBank/DDBJ whole genome shotgun (WGS) entry which is preliminary data.</text>
</comment>
<dbReference type="GO" id="GO:0017000">
    <property type="term" value="P:antibiotic biosynthetic process"/>
    <property type="evidence" value="ECO:0007669"/>
    <property type="project" value="UniProtKB-ARBA"/>
</dbReference>
<dbReference type="Pfam" id="PF00550">
    <property type="entry name" value="PP-binding"/>
    <property type="match status" value="1"/>
</dbReference>
<evidence type="ECO:0000256" key="3">
    <source>
        <dbReference type="ARBA" id="ARBA00022553"/>
    </source>
</evidence>
<dbReference type="InterPro" id="IPR020845">
    <property type="entry name" value="AMP-binding_CS"/>
</dbReference>
<dbReference type="OrthoDB" id="3671989at2"/>
<dbReference type="EMBL" id="RBDX01000050">
    <property type="protein sequence ID" value="RKN03414.1"/>
    <property type="molecule type" value="Genomic_DNA"/>
</dbReference>
<evidence type="ECO:0000256" key="1">
    <source>
        <dbReference type="ARBA" id="ARBA00001957"/>
    </source>
</evidence>
<feature type="compositionally biased region" description="Low complexity" evidence="4">
    <location>
        <begin position="1"/>
        <end position="21"/>
    </location>
</feature>
<feature type="domain" description="Carrier" evidence="5">
    <location>
        <begin position="1204"/>
        <end position="1279"/>
    </location>
</feature>
<dbReference type="Proteomes" id="UP000275024">
    <property type="component" value="Unassembled WGS sequence"/>
</dbReference>
<comment type="cofactor">
    <cofactor evidence="1">
        <name>pantetheine 4'-phosphate</name>
        <dbReference type="ChEBI" id="CHEBI:47942"/>
    </cofactor>
</comment>
<dbReference type="InterPro" id="IPR010071">
    <property type="entry name" value="AA_adenyl_dom"/>
</dbReference>
<dbReference type="Gene3D" id="3.30.300.30">
    <property type="match status" value="1"/>
</dbReference>
<dbReference type="InterPro" id="IPR020806">
    <property type="entry name" value="PKS_PP-bd"/>
</dbReference>
<dbReference type="PANTHER" id="PTHR45527">
    <property type="entry name" value="NONRIBOSOMAL PEPTIDE SYNTHETASE"/>
    <property type="match status" value="1"/>
</dbReference>
<dbReference type="SMART" id="SM00823">
    <property type="entry name" value="PKS_PP"/>
    <property type="match status" value="1"/>
</dbReference>
<feature type="compositionally biased region" description="Basic and acidic residues" evidence="4">
    <location>
        <begin position="73"/>
        <end position="90"/>
    </location>
</feature>
<accession>A0A3A9W2H8</accession>
<dbReference type="InterPro" id="IPR036736">
    <property type="entry name" value="ACP-like_sf"/>
</dbReference>
<proteinExistence type="predicted"/>
<dbReference type="InterPro" id="IPR045851">
    <property type="entry name" value="AMP-bd_C_sf"/>
</dbReference>
<keyword evidence="3" id="KW-0597">Phosphoprotein</keyword>
<feature type="compositionally biased region" description="Basic residues" evidence="4">
    <location>
        <begin position="119"/>
        <end position="133"/>
    </location>
</feature>
<organism evidence="6 9">
    <name type="scientific">Streptomyces radicis</name>
    <dbReference type="NCBI Taxonomy" id="1750517"/>
    <lineage>
        <taxon>Bacteria</taxon>
        <taxon>Bacillati</taxon>
        <taxon>Actinomycetota</taxon>
        <taxon>Actinomycetes</taxon>
        <taxon>Kitasatosporales</taxon>
        <taxon>Streptomycetaceae</taxon>
        <taxon>Streptomyces</taxon>
    </lineage>
</organism>